<proteinExistence type="predicted"/>
<keyword evidence="2" id="KW-1185">Reference proteome</keyword>
<gene>
    <name evidence="1" type="ORF">F5144DRAFT_584604</name>
</gene>
<organism evidence="1 2">
    <name type="scientific">Chaetomium tenue</name>
    <dbReference type="NCBI Taxonomy" id="1854479"/>
    <lineage>
        <taxon>Eukaryota</taxon>
        <taxon>Fungi</taxon>
        <taxon>Dikarya</taxon>
        <taxon>Ascomycota</taxon>
        <taxon>Pezizomycotina</taxon>
        <taxon>Sordariomycetes</taxon>
        <taxon>Sordariomycetidae</taxon>
        <taxon>Sordariales</taxon>
        <taxon>Chaetomiaceae</taxon>
        <taxon>Chaetomium</taxon>
    </lineage>
</organism>
<protein>
    <submittedName>
        <fullName evidence="1">Histone acetylation protein-domain-containing protein</fullName>
    </submittedName>
</protein>
<evidence type="ECO:0000313" key="2">
    <source>
        <dbReference type="Proteomes" id="UP000724584"/>
    </source>
</evidence>
<dbReference type="Proteomes" id="UP000724584">
    <property type="component" value="Unassembled WGS sequence"/>
</dbReference>
<name>A0ACB7P2U5_9PEZI</name>
<sequence>MLSSTPIGSKRGASSTAPSSSSSLRDKLAAVLPQGHKFGIHHISTPPTPTEPLCVAPPGHRPDKTYRESHFLAISIHPQGGSDTPPKRASPGADRGKEPAPKKQALAFAVEVLIFTTAYQTTLFVSKADSTGSLHLLNLPKGAPSPIRQVCATFLAYLRDHRRRKHVQSIVNLFARAQAQYLFPGSVHNTGKHVLDDRGLVRWWCKVLSPLMEGLSKEPWASTKGYLLVPGLEETEMRAFIPRASASLANWVIGHPLELISHYTRDFNSVPPRCLIPGYPDDPKSRFRDELDEEVSKQKQNIAAWKSVRSLEQFWEMMAFRQECSSGRLTGFIWLVFDPSEPSSNAPSADPPKTKLAAPNAPSDPSLPPAMPSTPPRRQLAISTSDTTPPPRPSKALAKKPRKKAKKKLSGRIVPRTPKIKTHARSYKTNRPTVTAYYYWPPEARGDKMVEEAEYKRIVDLLLHLDFSTLDKTVGSSTRWLNEVGMGDGGEGGVVVGKAAIPSSPRASEIASNTSGNVTNLTGLIRRKNAPASSEPGNSQQPDSAAKEPAEPAKVNVLGANLVRKRKKGAEDS</sequence>
<dbReference type="EMBL" id="JAGIZQ010000006">
    <property type="protein sequence ID" value="KAH6623875.1"/>
    <property type="molecule type" value="Genomic_DNA"/>
</dbReference>
<evidence type="ECO:0000313" key="1">
    <source>
        <dbReference type="EMBL" id="KAH6623875.1"/>
    </source>
</evidence>
<comment type="caution">
    <text evidence="1">The sequence shown here is derived from an EMBL/GenBank/DDBJ whole genome shotgun (WGS) entry which is preliminary data.</text>
</comment>
<accession>A0ACB7P2U5</accession>
<reference evidence="1 2" key="1">
    <citation type="journal article" date="2021" name="Nat. Commun.">
        <title>Genetic determinants of endophytism in the Arabidopsis root mycobiome.</title>
        <authorList>
            <person name="Mesny F."/>
            <person name="Miyauchi S."/>
            <person name="Thiergart T."/>
            <person name="Pickel B."/>
            <person name="Atanasova L."/>
            <person name="Karlsson M."/>
            <person name="Huettel B."/>
            <person name="Barry K.W."/>
            <person name="Haridas S."/>
            <person name="Chen C."/>
            <person name="Bauer D."/>
            <person name="Andreopoulos W."/>
            <person name="Pangilinan J."/>
            <person name="LaButti K."/>
            <person name="Riley R."/>
            <person name="Lipzen A."/>
            <person name="Clum A."/>
            <person name="Drula E."/>
            <person name="Henrissat B."/>
            <person name="Kohler A."/>
            <person name="Grigoriev I.V."/>
            <person name="Martin F.M."/>
            <person name="Hacquard S."/>
        </authorList>
    </citation>
    <scope>NUCLEOTIDE SEQUENCE [LARGE SCALE GENOMIC DNA]</scope>
    <source>
        <strain evidence="1 2">MPI-SDFR-AT-0079</strain>
    </source>
</reference>